<dbReference type="PANTHER" id="PTHR30582">
    <property type="entry name" value="L,D-TRANSPEPTIDASE"/>
    <property type="match status" value="1"/>
</dbReference>
<keyword evidence="10" id="KW-0732">Signal</keyword>
<dbReference type="InterPro" id="IPR018392">
    <property type="entry name" value="LysM"/>
</dbReference>
<dbReference type="Pfam" id="PF03734">
    <property type="entry name" value="YkuD"/>
    <property type="match status" value="1"/>
</dbReference>
<evidence type="ECO:0000256" key="5">
    <source>
        <dbReference type="ARBA" id="ARBA00022801"/>
    </source>
</evidence>
<dbReference type="AlphaFoldDB" id="A0A4U1BDR7"/>
<dbReference type="OrthoDB" id="9787225at2"/>
<evidence type="ECO:0000256" key="3">
    <source>
        <dbReference type="ARBA" id="ARBA00022676"/>
    </source>
</evidence>
<feature type="active site" description="Proton donor/acceptor" evidence="9">
    <location>
        <position position="198"/>
    </location>
</feature>
<evidence type="ECO:0000256" key="9">
    <source>
        <dbReference type="PROSITE-ProRule" id="PRU01373"/>
    </source>
</evidence>
<evidence type="ECO:0000259" key="11">
    <source>
        <dbReference type="PROSITE" id="PS51782"/>
    </source>
</evidence>
<dbReference type="Gene3D" id="3.10.350.10">
    <property type="entry name" value="LysM domain"/>
    <property type="match status" value="1"/>
</dbReference>
<name>A0A4U1BDR7_9GAMM</name>
<proteinExistence type="inferred from homology"/>
<dbReference type="InterPro" id="IPR005490">
    <property type="entry name" value="LD_TPept_cat_dom"/>
</dbReference>
<reference evidence="13 14" key="1">
    <citation type="submission" date="2019-04" db="EMBL/GenBank/DDBJ databases">
        <authorList>
            <person name="Hwang J.C."/>
        </authorList>
    </citation>
    <scope>NUCLEOTIDE SEQUENCE [LARGE SCALE GENOMIC DNA]</scope>
    <source>
        <strain evidence="13 14">IMCC35002</strain>
    </source>
</reference>
<evidence type="ECO:0000256" key="7">
    <source>
        <dbReference type="ARBA" id="ARBA00022984"/>
    </source>
</evidence>
<evidence type="ECO:0000313" key="13">
    <source>
        <dbReference type="EMBL" id="TKB49160.1"/>
    </source>
</evidence>
<sequence length="305" mass="34236">MVHCWYCLLNTLVRGALLLVSAALPVNAVATVYSLPEDGSSLIGQPQLHWVKEGEYFDPIARQYGVGMLAMMASNPGVDPFLPEVGTRLVIPTQMILPDLPRKGIIINLAELRLYYFHQQQVYVFPIAIGRIGHDTPLGKTSVIQKRQNPPWIPPESIREQYAQRGITLPKVVPAGPDNPLGNHAIRLGFDQGQYLIHGTNKDNGVGFRASAGCIRMWPEDVEQLFSMVKKRDPVWVINQTEKLMQAPSGEIWMETHSPATREDGEVTPLTRFQRQLLEANHINVDWVELQRQTQLGLPEVVGWP</sequence>
<dbReference type="GO" id="GO:0008360">
    <property type="term" value="P:regulation of cell shape"/>
    <property type="evidence" value="ECO:0007669"/>
    <property type="project" value="UniProtKB-UniRule"/>
</dbReference>
<dbReference type="GO" id="GO:0071555">
    <property type="term" value="P:cell wall organization"/>
    <property type="evidence" value="ECO:0007669"/>
    <property type="project" value="UniProtKB-UniRule"/>
</dbReference>
<feature type="active site" description="Nucleophile" evidence="9">
    <location>
        <position position="214"/>
    </location>
</feature>
<protein>
    <submittedName>
        <fullName evidence="13">LysM peptidoglycan-binding domain-containing protein</fullName>
    </submittedName>
</protein>
<dbReference type="InterPro" id="IPR038063">
    <property type="entry name" value="Transpep_catalytic_dom"/>
</dbReference>
<dbReference type="GO" id="GO:0005576">
    <property type="term" value="C:extracellular region"/>
    <property type="evidence" value="ECO:0007669"/>
    <property type="project" value="TreeGrafter"/>
</dbReference>
<dbReference type="GO" id="GO:0071972">
    <property type="term" value="F:peptidoglycan L,D-transpeptidase activity"/>
    <property type="evidence" value="ECO:0007669"/>
    <property type="project" value="TreeGrafter"/>
</dbReference>
<dbReference type="PANTHER" id="PTHR30582:SF24">
    <property type="entry name" value="L,D-TRANSPEPTIDASE ERFK_SRFK-RELATED"/>
    <property type="match status" value="1"/>
</dbReference>
<dbReference type="GO" id="GO:0016757">
    <property type="term" value="F:glycosyltransferase activity"/>
    <property type="evidence" value="ECO:0007669"/>
    <property type="project" value="UniProtKB-KW"/>
</dbReference>
<dbReference type="InterPro" id="IPR036779">
    <property type="entry name" value="LysM_dom_sf"/>
</dbReference>
<dbReference type="CDD" id="cd00118">
    <property type="entry name" value="LysM"/>
    <property type="match status" value="1"/>
</dbReference>
<organism evidence="13 14">
    <name type="scientific">Ferrimonas aestuarii</name>
    <dbReference type="NCBI Taxonomy" id="2569539"/>
    <lineage>
        <taxon>Bacteria</taxon>
        <taxon>Pseudomonadati</taxon>
        <taxon>Pseudomonadota</taxon>
        <taxon>Gammaproteobacteria</taxon>
        <taxon>Alteromonadales</taxon>
        <taxon>Ferrimonadaceae</taxon>
        <taxon>Ferrimonas</taxon>
    </lineage>
</organism>
<evidence type="ECO:0000256" key="6">
    <source>
        <dbReference type="ARBA" id="ARBA00022960"/>
    </source>
</evidence>
<keyword evidence="8 9" id="KW-0961">Cell wall biogenesis/degradation</keyword>
<accession>A0A4U1BDR7</accession>
<dbReference type="GO" id="GO:0018104">
    <property type="term" value="P:peptidoglycan-protein cross-linking"/>
    <property type="evidence" value="ECO:0007669"/>
    <property type="project" value="TreeGrafter"/>
</dbReference>
<evidence type="ECO:0000256" key="2">
    <source>
        <dbReference type="ARBA" id="ARBA00005992"/>
    </source>
</evidence>
<keyword evidence="3" id="KW-0328">Glycosyltransferase</keyword>
<keyword evidence="14" id="KW-1185">Reference proteome</keyword>
<evidence type="ECO:0000256" key="8">
    <source>
        <dbReference type="ARBA" id="ARBA00023316"/>
    </source>
</evidence>
<dbReference type="Proteomes" id="UP000305675">
    <property type="component" value="Unassembled WGS sequence"/>
</dbReference>
<dbReference type="Pfam" id="PF01476">
    <property type="entry name" value="LysM"/>
    <property type="match status" value="1"/>
</dbReference>
<gene>
    <name evidence="13" type="ORF">FCL42_20875</name>
</gene>
<dbReference type="InterPro" id="IPR050979">
    <property type="entry name" value="LD-transpeptidase"/>
</dbReference>
<evidence type="ECO:0000256" key="10">
    <source>
        <dbReference type="SAM" id="SignalP"/>
    </source>
</evidence>
<evidence type="ECO:0000259" key="12">
    <source>
        <dbReference type="PROSITE" id="PS52029"/>
    </source>
</evidence>
<dbReference type="PROSITE" id="PS52029">
    <property type="entry name" value="LD_TPASE"/>
    <property type="match status" value="1"/>
</dbReference>
<dbReference type="Gene3D" id="2.40.440.10">
    <property type="entry name" value="L,D-transpeptidase catalytic domain-like"/>
    <property type="match status" value="1"/>
</dbReference>
<comment type="caution">
    <text evidence="13">The sequence shown here is derived from an EMBL/GenBank/DDBJ whole genome shotgun (WGS) entry which is preliminary data.</text>
</comment>
<keyword evidence="4" id="KW-0808">Transferase</keyword>
<dbReference type="SUPFAM" id="SSF54106">
    <property type="entry name" value="LysM domain"/>
    <property type="match status" value="1"/>
</dbReference>
<keyword evidence="5" id="KW-0378">Hydrolase</keyword>
<evidence type="ECO:0000256" key="1">
    <source>
        <dbReference type="ARBA" id="ARBA00004752"/>
    </source>
</evidence>
<feature type="domain" description="L,D-TPase catalytic" evidence="12">
    <location>
        <begin position="103"/>
        <end position="238"/>
    </location>
</feature>
<evidence type="ECO:0000313" key="14">
    <source>
        <dbReference type="Proteomes" id="UP000305675"/>
    </source>
</evidence>
<feature type="domain" description="LysM" evidence="11">
    <location>
        <begin position="47"/>
        <end position="91"/>
    </location>
</feature>
<feature type="chain" id="PRO_5021007573" evidence="10">
    <location>
        <begin position="31"/>
        <end position="305"/>
    </location>
</feature>
<evidence type="ECO:0000256" key="4">
    <source>
        <dbReference type="ARBA" id="ARBA00022679"/>
    </source>
</evidence>
<comment type="pathway">
    <text evidence="1 9">Cell wall biogenesis; peptidoglycan biosynthesis.</text>
</comment>
<dbReference type="SUPFAM" id="SSF141523">
    <property type="entry name" value="L,D-transpeptidase catalytic domain-like"/>
    <property type="match status" value="1"/>
</dbReference>
<dbReference type="PROSITE" id="PS51782">
    <property type="entry name" value="LYSM"/>
    <property type="match status" value="1"/>
</dbReference>
<keyword evidence="7 9" id="KW-0573">Peptidoglycan synthesis</keyword>
<keyword evidence="6 9" id="KW-0133">Cell shape</keyword>
<feature type="signal peptide" evidence="10">
    <location>
        <begin position="1"/>
        <end position="30"/>
    </location>
</feature>
<dbReference type="RefSeq" id="WP_136865358.1">
    <property type="nucleotide sequence ID" value="NZ_SWCJ01000028.1"/>
</dbReference>
<dbReference type="EMBL" id="SWCJ01000028">
    <property type="protein sequence ID" value="TKB49160.1"/>
    <property type="molecule type" value="Genomic_DNA"/>
</dbReference>
<dbReference type="UniPathway" id="UPA00219"/>
<comment type="similarity">
    <text evidence="2">Belongs to the YkuD family.</text>
</comment>
<dbReference type="CDD" id="cd16913">
    <property type="entry name" value="YkuD_like"/>
    <property type="match status" value="1"/>
</dbReference>